<keyword evidence="3 6" id="KW-0812">Transmembrane</keyword>
<keyword evidence="4 6" id="KW-1133">Transmembrane helix</keyword>
<feature type="non-terminal residue" evidence="8">
    <location>
        <position position="102"/>
    </location>
</feature>
<dbReference type="Gene3D" id="1.20.1250.20">
    <property type="entry name" value="MFS general substrate transporter like domains"/>
    <property type="match status" value="1"/>
</dbReference>
<name>A0ABY7E8E1_MYAAR</name>
<protein>
    <recommendedName>
        <fullName evidence="7">Major facilitator superfamily associated domain-containing protein</fullName>
    </recommendedName>
</protein>
<dbReference type="InterPro" id="IPR024989">
    <property type="entry name" value="MFS_assoc_dom"/>
</dbReference>
<dbReference type="Proteomes" id="UP001164746">
    <property type="component" value="Chromosome 5"/>
</dbReference>
<comment type="subcellular location">
    <subcellularLocation>
        <location evidence="1">Membrane</location>
        <topology evidence="1">Multi-pass membrane protein</topology>
    </subcellularLocation>
</comment>
<feature type="transmembrane region" description="Helical" evidence="6">
    <location>
        <begin position="80"/>
        <end position="100"/>
    </location>
</feature>
<evidence type="ECO:0000256" key="5">
    <source>
        <dbReference type="ARBA" id="ARBA00023136"/>
    </source>
</evidence>
<dbReference type="InterPro" id="IPR051717">
    <property type="entry name" value="MFS_MFSD6"/>
</dbReference>
<keyword evidence="9" id="KW-1185">Reference proteome</keyword>
<feature type="domain" description="Major facilitator superfamily associated" evidence="7">
    <location>
        <begin position="6"/>
        <end position="79"/>
    </location>
</feature>
<feature type="transmembrane region" description="Helical" evidence="6">
    <location>
        <begin position="38"/>
        <end position="60"/>
    </location>
</feature>
<dbReference type="PANTHER" id="PTHR16172:SF2">
    <property type="entry name" value="MAJOR FACILITATOR SUPERFAMILY DOMAIN-CONTAINING PROTEIN 6"/>
    <property type="match status" value="1"/>
</dbReference>
<reference evidence="8" key="1">
    <citation type="submission" date="2022-11" db="EMBL/GenBank/DDBJ databases">
        <title>Centuries of genome instability and evolution in soft-shell clam transmissible cancer (bioRxiv).</title>
        <authorList>
            <person name="Hart S.F.M."/>
            <person name="Yonemitsu M.A."/>
            <person name="Giersch R.M."/>
            <person name="Beal B.F."/>
            <person name="Arriagada G."/>
            <person name="Davis B.W."/>
            <person name="Ostrander E.A."/>
            <person name="Goff S.P."/>
            <person name="Metzger M.J."/>
        </authorList>
    </citation>
    <scope>NUCLEOTIDE SEQUENCE</scope>
    <source>
        <strain evidence="8">MELC-2E11</strain>
        <tissue evidence="8">Siphon/mantle</tissue>
    </source>
</reference>
<evidence type="ECO:0000256" key="3">
    <source>
        <dbReference type="ARBA" id="ARBA00022692"/>
    </source>
</evidence>
<proteinExistence type="inferred from homology"/>
<feature type="transmembrane region" description="Helical" evidence="6">
    <location>
        <begin position="12"/>
        <end position="31"/>
    </location>
</feature>
<evidence type="ECO:0000313" key="8">
    <source>
        <dbReference type="EMBL" id="WAR04669.1"/>
    </source>
</evidence>
<accession>A0ABY7E8E1</accession>
<organism evidence="8 9">
    <name type="scientific">Mya arenaria</name>
    <name type="common">Soft-shell clam</name>
    <dbReference type="NCBI Taxonomy" id="6604"/>
    <lineage>
        <taxon>Eukaryota</taxon>
        <taxon>Metazoa</taxon>
        <taxon>Spiralia</taxon>
        <taxon>Lophotrochozoa</taxon>
        <taxon>Mollusca</taxon>
        <taxon>Bivalvia</taxon>
        <taxon>Autobranchia</taxon>
        <taxon>Heteroconchia</taxon>
        <taxon>Euheterodonta</taxon>
        <taxon>Imparidentia</taxon>
        <taxon>Neoheterodontei</taxon>
        <taxon>Myida</taxon>
        <taxon>Myoidea</taxon>
        <taxon>Myidae</taxon>
        <taxon>Mya</taxon>
    </lineage>
</organism>
<dbReference type="EMBL" id="CP111016">
    <property type="protein sequence ID" value="WAR04669.1"/>
    <property type="molecule type" value="Genomic_DNA"/>
</dbReference>
<keyword evidence="5 6" id="KW-0472">Membrane</keyword>
<evidence type="ECO:0000256" key="2">
    <source>
        <dbReference type="ARBA" id="ARBA00005241"/>
    </source>
</evidence>
<dbReference type="Pfam" id="PF12832">
    <property type="entry name" value="MFS_1_like"/>
    <property type="match status" value="1"/>
</dbReference>
<gene>
    <name evidence="8" type="ORF">MAR_020038</name>
</gene>
<dbReference type="InterPro" id="IPR036259">
    <property type="entry name" value="MFS_trans_sf"/>
</dbReference>
<sequence length="102" mass="11376">MHIVSGATQLTLGVANGVSLFSEMCMFLVVFRILERTGCFLFMGLGLLGYTVRFIAFATIENPWIVLPFEVLQVENFGARVTFWMFAAGSFVNAVAFLIIQR</sequence>
<comment type="similarity">
    <text evidence="2">Belongs to the major facilitator superfamily. MFSD6 family.</text>
</comment>
<evidence type="ECO:0000256" key="6">
    <source>
        <dbReference type="SAM" id="Phobius"/>
    </source>
</evidence>
<evidence type="ECO:0000313" key="9">
    <source>
        <dbReference type="Proteomes" id="UP001164746"/>
    </source>
</evidence>
<dbReference type="PANTHER" id="PTHR16172">
    <property type="entry name" value="MAJOR FACILITATOR SUPERFAMILY DOMAIN-CONTAINING PROTEIN 6-LIKE"/>
    <property type="match status" value="1"/>
</dbReference>
<evidence type="ECO:0000259" key="7">
    <source>
        <dbReference type="Pfam" id="PF12832"/>
    </source>
</evidence>
<evidence type="ECO:0000256" key="4">
    <source>
        <dbReference type="ARBA" id="ARBA00022989"/>
    </source>
</evidence>
<evidence type="ECO:0000256" key="1">
    <source>
        <dbReference type="ARBA" id="ARBA00004141"/>
    </source>
</evidence>